<sequence>MWVSAMRIYNGNNPCAEPWTKGEGEAALTRFYYDALQRKCLAFNYFGTKGNQNNFLTRESCETSCPVWINPCAIGQPTLTSDQHPFRCHQGAPCSSGYYCHIGFDESTTACCPSQGDPCSLIVKEGRGTQSIQRWFYNQKTRQCQPFTYKALPNPCTAPPRNPGEGPFHATRWAFDGSTRKCVPFEYRGLRGNANNFLTREDCERRCPGSDPCSQPLDRGVGSAGLQRWYWNPQAKSCMAFRFTILTLLMNMGALHR</sequence>
<evidence type="ECO:0000259" key="1">
    <source>
        <dbReference type="PROSITE" id="PS50279"/>
    </source>
</evidence>
<dbReference type="CDD" id="cd22593">
    <property type="entry name" value="Kunitz_conkunitzin"/>
    <property type="match status" value="2"/>
</dbReference>
<dbReference type="InterPro" id="IPR028150">
    <property type="entry name" value="Lustrin_cystein"/>
</dbReference>
<feature type="domain" description="BPTI/Kunitz inhibitor" evidence="1">
    <location>
        <begin position="156"/>
        <end position="207"/>
    </location>
</feature>
<dbReference type="Gene3D" id="4.10.410.10">
    <property type="entry name" value="Pancreatic trypsin inhibitor Kunitz domain"/>
    <property type="match status" value="4"/>
</dbReference>
<dbReference type="PANTHER" id="PTHR46339:SF1">
    <property type="entry name" value="BPTI_KUNITZ INHIBITOR DOMAIN-CONTAINING PROTEIN"/>
    <property type="match status" value="1"/>
</dbReference>
<dbReference type="PANTHER" id="PTHR46339">
    <property type="entry name" value="PROTEIN CBG15282-RELATED"/>
    <property type="match status" value="1"/>
</dbReference>
<protein>
    <submittedName>
        <fullName evidence="2">Kunitz/Bovine pancreatic trypsin inhibitor domain protein</fullName>
    </submittedName>
</protein>
<organism evidence="2 3">
    <name type="scientific">Ancylostoma ceylanicum</name>
    <dbReference type="NCBI Taxonomy" id="53326"/>
    <lineage>
        <taxon>Eukaryota</taxon>
        <taxon>Metazoa</taxon>
        <taxon>Ecdysozoa</taxon>
        <taxon>Nematoda</taxon>
        <taxon>Chromadorea</taxon>
        <taxon>Rhabditida</taxon>
        <taxon>Rhabditina</taxon>
        <taxon>Rhabditomorpha</taxon>
        <taxon>Strongyloidea</taxon>
        <taxon>Ancylostomatidae</taxon>
        <taxon>Ancylostomatinae</taxon>
        <taxon>Ancylostoma</taxon>
    </lineage>
</organism>
<dbReference type="EMBL" id="KE125690">
    <property type="protein sequence ID" value="EPB67392.1"/>
    <property type="molecule type" value="Genomic_DNA"/>
</dbReference>
<dbReference type="Pfam" id="PF00014">
    <property type="entry name" value="Kunitz_BPTI"/>
    <property type="match status" value="4"/>
</dbReference>
<dbReference type="PROSITE" id="PS50279">
    <property type="entry name" value="BPTI_KUNITZ_2"/>
    <property type="match status" value="2"/>
</dbReference>
<keyword evidence="3" id="KW-1185">Reference proteome</keyword>
<accession>A0A0D6LIF4</accession>
<dbReference type="InterPro" id="IPR036880">
    <property type="entry name" value="Kunitz_BPTI_sf"/>
</dbReference>
<gene>
    <name evidence="2" type="ORF">ANCCEY_13518</name>
</gene>
<dbReference type="Proteomes" id="UP000054495">
    <property type="component" value="Unassembled WGS sequence"/>
</dbReference>
<dbReference type="Pfam" id="PF14625">
    <property type="entry name" value="Lustrin_cystein"/>
    <property type="match status" value="1"/>
</dbReference>
<dbReference type="SUPFAM" id="SSF57362">
    <property type="entry name" value="BPTI-like"/>
    <property type="match status" value="4"/>
</dbReference>
<dbReference type="SMART" id="SM00131">
    <property type="entry name" value="KU"/>
    <property type="match status" value="4"/>
</dbReference>
<reference evidence="2 3" key="1">
    <citation type="submission" date="2013-05" db="EMBL/GenBank/DDBJ databases">
        <title>Draft genome of the parasitic nematode Anyclostoma ceylanicum.</title>
        <authorList>
            <person name="Mitreva M."/>
        </authorList>
    </citation>
    <scope>NUCLEOTIDE SEQUENCE [LARGE SCALE GENOMIC DNA]</scope>
</reference>
<name>A0A0D6LIF4_9BILA</name>
<dbReference type="InterPro" id="IPR002223">
    <property type="entry name" value="Kunitz_BPTI"/>
</dbReference>
<dbReference type="AlphaFoldDB" id="A0A0D6LIF4"/>
<evidence type="ECO:0000313" key="2">
    <source>
        <dbReference type="EMBL" id="EPB67392.1"/>
    </source>
</evidence>
<proteinExistence type="predicted"/>
<evidence type="ECO:0000313" key="3">
    <source>
        <dbReference type="Proteomes" id="UP000054495"/>
    </source>
</evidence>
<dbReference type="GO" id="GO:0004867">
    <property type="term" value="F:serine-type endopeptidase inhibitor activity"/>
    <property type="evidence" value="ECO:0007669"/>
    <property type="project" value="InterPro"/>
</dbReference>
<feature type="domain" description="BPTI/Kunitz inhibitor" evidence="1">
    <location>
        <begin position="15"/>
        <end position="65"/>
    </location>
</feature>
<dbReference type="InterPro" id="IPR053014">
    <property type="entry name" value="Cuticle_assoc_divergent"/>
</dbReference>